<evidence type="ECO:0000313" key="1">
    <source>
        <dbReference type="EMBL" id="CAG8722554.1"/>
    </source>
</evidence>
<name>A0A9N9I6H0_9GLOM</name>
<proteinExistence type="predicted"/>
<accession>A0A9N9I6H0</accession>
<dbReference type="EMBL" id="CAJVPQ010010465">
    <property type="protein sequence ID" value="CAG8722554.1"/>
    <property type="molecule type" value="Genomic_DNA"/>
</dbReference>
<dbReference type="Proteomes" id="UP000789570">
    <property type="component" value="Unassembled WGS sequence"/>
</dbReference>
<dbReference type="AlphaFoldDB" id="A0A9N9I6H0"/>
<dbReference type="OrthoDB" id="2492149at2759"/>
<keyword evidence="2" id="KW-1185">Reference proteome</keyword>
<feature type="non-terminal residue" evidence="1">
    <location>
        <position position="1"/>
    </location>
</feature>
<evidence type="ECO:0000313" key="2">
    <source>
        <dbReference type="Proteomes" id="UP000789570"/>
    </source>
</evidence>
<organism evidence="1 2">
    <name type="scientific">Funneliformis caledonium</name>
    <dbReference type="NCBI Taxonomy" id="1117310"/>
    <lineage>
        <taxon>Eukaryota</taxon>
        <taxon>Fungi</taxon>
        <taxon>Fungi incertae sedis</taxon>
        <taxon>Mucoromycota</taxon>
        <taxon>Glomeromycotina</taxon>
        <taxon>Glomeromycetes</taxon>
        <taxon>Glomerales</taxon>
        <taxon>Glomeraceae</taxon>
        <taxon>Funneliformis</taxon>
    </lineage>
</organism>
<gene>
    <name evidence="1" type="ORF">FCALED_LOCUS14467</name>
</gene>
<sequence length="108" mass="12359">KEGMMEFEGIGRDLSKLRVQFVFESASDDVPTSKWKREDYEDFFLFKSNPVIYNGSCQAENLSEIPLTISINDSRNSKNTVSVLGGMYIWFGEEWSSLKQKVKVEATC</sequence>
<comment type="caution">
    <text evidence="1">The sequence shown here is derived from an EMBL/GenBank/DDBJ whole genome shotgun (WGS) entry which is preliminary data.</text>
</comment>
<protein>
    <submittedName>
        <fullName evidence="1">16325_t:CDS:1</fullName>
    </submittedName>
</protein>
<reference evidence="1" key="1">
    <citation type="submission" date="2021-06" db="EMBL/GenBank/DDBJ databases">
        <authorList>
            <person name="Kallberg Y."/>
            <person name="Tangrot J."/>
            <person name="Rosling A."/>
        </authorList>
    </citation>
    <scope>NUCLEOTIDE SEQUENCE</scope>
    <source>
        <strain evidence="1">UK204</strain>
    </source>
</reference>